<dbReference type="GO" id="GO:0005615">
    <property type="term" value="C:extracellular space"/>
    <property type="evidence" value="ECO:0007669"/>
    <property type="project" value="TreeGrafter"/>
</dbReference>
<proteinExistence type="inferred from homology"/>
<keyword evidence="4 5" id="KW-0720">Serine protease</keyword>
<dbReference type="GO" id="GO:0006508">
    <property type="term" value="P:proteolysis"/>
    <property type="evidence" value="ECO:0007669"/>
    <property type="project" value="UniProtKB-KW"/>
</dbReference>
<dbReference type="GO" id="GO:0004252">
    <property type="term" value="F:serine-type endopeptidase activity"/>
    <property type="evidence" value="ECO:0007669"/>
    <property type="project" value="UniProtKB-UniRule"/>
</dbReference>
<dbReference type="PRINTS" id="PR00723">
    <property type="entry name" value="SUBTILISIN"/>
</dbReference>
<organism evidence="9 10">
    <name type="scientific">Holothuria leucospilota</name>
    <name type="common">Black long sea cucumber</name>
    <name type="synonym">Mertensiothuria leucospilota</name>
    <dbReference type="NCBI Taxonomy" id="206669"/>
    <lineage>
        <taxon>Eukaryota</taxon>
        <taxon>Metazoa</taxon>
        <taxon>Echinodermata</taxon>
        <taxon>Eleutherozoa</taxon>
        <taxon>Echinozoa</taxon>
        <taxon>Holothuroidea</taxon>
        <taxon>Aspidochirotacea</taxon>
        <taxon>Aspidochirotida</taxon>
        <taxon>Holothuriidae</taxon>
        <taxon>Holothuria</taxon>
    </lineage>
</organism>
<dbReference type="AlphaFoldDB" id="A0A9Q1CTN3"/>
<evidence type="ECO:0000256" key="3">
    <source>
        <dbReference type="ARBA" id="ARBA00022801"/>
    </source>
</evidence>
<accession>A0A9Q1CTN3</accession>
<protein>
    <submittedName>
        <fullName evidence="9">Uncharacterized protein</fullName>
    </submittedName>
</protein>
<dbReference type="PROSITE" id="PS00137">
    <property type="entry name" value="SUBTILASE_HIS"/>
    <property type="match status" value="1"/>
</dbReference>
<feature type="domain" description="Peptidase S8/S53" evidence="7">
    <location>
        <begin position="152"/>
        <end position="379"/>
    </location>
</feature>
<evidence type="ECO:0000256" key="1">
    <source>
        <dbReference type="ARBA" id="ARBA00011073"/>
    </source>
</evidence>
<dbReference type="CDD" id="cd04077">
    <property type="entry name" value="Peptidases_S8_PCSK9_ProteinaseK_like"/>
    <property type="match status" value="1"/>
</dbReference>
<dbReference type="InterPro" id="IPR022398">
    <property type="entry name" value="Peptidase_S8_His-AS"/>
</dbReference>
<dbReference type="PANTHER" id="PTHR43806:SF58">
    <property type="entry name" value="ALKALINE PROTEASE 1-RELATED"/>
    <property type="match status" value="1"/>
</dbReference>
<evidence type="ECO:0000259" key="7">
    <source>
        <dbReference type="Pfam" id="PF00082"/>
    </source>
</evidence>
<dbReference type="PROSITE" id="PS00136">
    <property type="entry name" value="SUBTILASE_ASP"/>
    <property type="match status" value="1"/>
</dbReference>
<evidence type="ECO:0000256" key="5">
    <source>
        <dbReference type="PROSITE-ProRule" id="PRU01240"/>
    </source>
</evidence>
<evidence type="ECO:0000313" key="10">
    <source>
        <dbReference type="Proteomes" id="UP001152320"/>
    </source>
</evidence>
<dbReference type="SUPFAM" id="SSF54897">
    <property type="entry name" value="Protease propeptides/inhibitors"/>
    <property type="match status" value="1"/>
</dbReference>
<feature type="domain" description="Inhibitor I9" evidence="8">
    <location>
        <begin position="53"/>
        <end position="124"/>
    </location>
</feature>
<dbReference type="InterPro" id="IPR023827">
    <property type="entry name" value="Peptidase_S8_Asp-AS"/>
</dbReference>
<dbReference type="InterPro" id="IPR000209">
    <property type="entry name" value="Peptidase_S8/S53_dom"/>
</dbReference>
<feature type="active site" description="Charge relay system" evidence="5">
    <location>
        <position position="161"/>
    </location>
</feature>
<evidence type="ECO:0000313" key="9">
    <source>
        <dbReference type="EMBL" id="KAJ8050901.1"/>
    </source>
</evidence>
<dbReference type="InterPro" id="IPR010259">
    <property type="entry name" value="S8pro/Inhibitor_I9"/>
</dbReference>
<reference evidence="9" key="1">
    <citation type="submission" date="2021-10" db="EMBL/GenBank/DDBJ databases">
        <title>Tropical sea cucumber genome reveals ecological adaptation and Cuvierian tubules defense mechanism.</title>
        <authorList>
            <person name="Chen T."/>
        </authorList>
    </citation>
    <scope>NUCLEOTIDE SEQUENCE</scope>
    <source>
        <strain evidence="9">Nanhai2018</strain>
        <tissue evidence="9">Muscle</tissue>
    </source>
</reference>
<dbReference type="Gene3D" id="3.30.70.80">
    <property type="entry name" value="Peptidase S8 propeptide/proteinase inhibitor I9"/>
    <property type="match status" value="1"/>
</dbReference>
<dbReference type="InterPro" id="IPR034193">
    <property type="entry name" value="PCSK9_ProteinaseK-like"/>
</dbReference>
<evidence type="ECO:0000256" key="4">
    <source>
        <dbReference type="ARBA" id="ARBA00022825"/>
    </source>
</evidence>
<gene>
    <name evidence="9" type="ORF">HOLleu_04279</name>
</gene>
<keyword evidence="2 5" id="KW-0645">Protease</keyword>
<comment type="similarity">
    <text evidence="1 5 6">Belongs to the peptidase S8 family.</text>
</comment>
<dbReference type="InterPro" id="IPR023828">
    <property type="entry name" value="Peptidase_S8_Ser-AS"/>
</dbReference>
<sequence>MIIYIHSSFVVATKTSERFIAAKMKFLLVTLLAAVASAAFAPLRTARERIEGSYIVVLKDGESLTDAVKTLKSSPKFSSFKGRINKVYGSVINGFSATLNEQALGFVRSLDNVKYVEEDGIVRASSVASWGLGRIDQRYLPLDHIYNPPGTGAGVTVNVIDTGITYTHVDFGGRAEPGFDFAGGSGEDCNGHGTHCAGTVGGRTYGVAKCVTLKSVRVLNCFGSGTFSDVIAGVDFTARDCGGGRCVASMSLGGSKSSSVDNAVANAVSKGVVVVVSAGNRNDTACNYSPAGEPTAITVGATQSDDKRSFFSNYGSCVDLFAPGSAITSAWYLSETDSNTISGTSMACPHVAGAAALLLQRGVSAGDVKSTIVSEATKGVVINPGSCSPNEFLYVE</sequence>
<dbReference type="InterPro" id="IPR050131">
    <property type="entry name" value="Peptidase_S8_subtilisin-like"/>
</dbReference>
<dbReference type="Pfam" id="PF00082">
    <property type="entry name" value="Peptidase_S8"/>
    <property type="match status" value="1"/>
</dbReference>
<dbReference type="PANTHER" id="PTHR43806">
    <property type="entry name" value="PEPTIDASE S8"/>
    <property type="match status" value="1"/>
</dbReference>
<dbReference type="FunFam" id="3.40.50.200:FF:000014">
    <property type="entry name" value="Proteinase K"/>
    <property type="match status" value="1"/>
</dbReference>
<evidence type="ECO:0000256" key="6">
    <source>
        <dbReference type="RuleBase" id="RU003355"/>
    </source>
</evidence>
<comment type="caution">
    <text evidence="9">The sequence shown here is derived from an EMBL/GenBank/DDBJ whole genome shotgun (WGS) entry which is preliminary data.</text>
</comment>
<dbReference type="PROSITE" id="PS00138">
    <property type="entry name" value="SUBTILASE_SER"/>
    <property type="match status" value="1"/>
</dbReference>
<dbReference type="Gene3D" id="3.40.50.200">
    <property type="entry name" value="Peptidase S8/S53 domain"/>
    <property type="match status" value="1"/>
</dbReference>
<dbReference type="Proteomes" id="UP001152320">
    <property type="component" value="Chromosome 1"/>
</dbReference>
<dbReference type="OrthoDB" id="206201at2759"/>
<keyword evidence="3 5" id="KW-0378">Hydrolase</keyword>
<feature type="active site" description="Charge relay system" evidence="5">
    <location>
        <position position="345"/>
    </location>
</feature>
<evidence type="ECO:0000259" key="8">
    <source>
        <dbReference type="Pfam" id="PF05922"/>
    </source>
</evidence>
<dbReference type="InterPro" id="IPR036852">
    <property type="entry name" value="Peptidase_S8/S53_dom_sf"/>
</dbReference>
<feature type="active site" description="Charge relay system" evidence="5">
    <location>
        <position position="192"/>
    </location>
</feature>
<evidence type="ECO:0000256" key="2">
    <source>
        <dbReference type="ARBA" id="ARBA00022670"/>
    </source>
</evidence>
<dbReference type="InterPro" id="IPR037045">
    <property type="entry name" value="S8pro/Inhibitor_I9_sf"/>
</dbReference>
<dbReference type="InterPro" id="IPR015500">
    <property type="entry name" value="Peptidase_S8_subtilisin-rel"/>
</dbReference>
<dbReference type="SUPFAM" id="SSF52743">
    <property type="entry name" value="Subtilisin-like"/>
    <property type="match status" value="1"/>
</dbReference>
<name>A0A9Q1CTN3_HOLLE</name>
<dbReference type="EMBL" id="JAIZAY010000001">
    <property type="protein sequence ID" value="KAJ8050901.1"/>
    <property type="molecule type" value="Genomic_DNA"/>
</dbReference>
<dbReference type="Pfam" id="PF05922">
    <property type="entry name" value="Inhibitor_I9"/>
    <property type="match status" value="1"/>
</dbReference>
<dbReference type="PROSITE" id="PS51892">
    <property type="entry name" value="SUBTILASE"/>
    <property type="match status" value="1"/>
</dbReference>
<keyword evidence="10" id="KW-1185">Reference proteome</keyword>